<feature type="domain" description="DUF1996" evidence="1">
    <location>
        <begin position="94"/>
        <end position="327"/>
    </location>
</feature>
<comment type="caution">
    <text evidence="2">The sequence shown here is derived from an EMBL/GenBank/DDBJ whole genome shotgun (WGS) entry which is preliminary data.</text>
</comment>
<dbReference type="AlphaFoldDB" id="A0A8H7CEB6"/>
<proteinExistence type="predicted"/>
<evidence type="ECO:0000313" key="3">
    <source>
        <dbReference type="Proteomes" id="UP000620124"/>
    </source>
</evidence>
<evidence type="ECO:0000313" key="2">
    <source>
        <dbReference type="EMBL" id="KAF7334464.1"/>
    </source>
</evidence>
<organism evidence="2 3">
    <name type="scientific">Mycena venus</name>
    <dbReference type="NCBI Taxonomy" id="2733690"/>
    <lineage>
        <taxon>Eukaryota</taxon>
        <taxon>Fungi</taxon>
        <taxon>Dikarya</taxon>
        <taxon>Basidiomycota</taxon>
        <taxon>Agaricomycotina</taxon>
        <taxon>Agaricomycetes</taxon>
        <taxon>Agaricomycetidae</taxon>
        <taxon>Agaricales</taxon>
        <taxon>Marasmiineae</taxon>
        <taxon>Mycenaceae</taxon>
        <taxon>Mycena</taxon>
    </lineage>
</organism>
<sequence length="456" mass="50539">MLEQYVGARLGLRIVSVMGSFSFLYKRGREIVFSAADSSSAHFPHIPPLTCSAPHSWLSSSSSALLASPTLGFVWHVRTRWCKNGLTLSSRRGGNPSQHVHTIHGASNFNPTYSYDNLRASNCTSCLVAQDLSNYWFPKLYFQDPKTKLFEPVGNGGLLVYYQNRGDGDKSNGGAGLKAFPPGLRMITGDPRRRSKKYAIGLGTQDELRERAIQWSCLRYSANLPGYDDNGTGFPTTDCESGLNARLHMPACWDGKNLDSADHISHVAYLSGLDNGKCPDGFLFFEITWNVHDFTGRWNPSVDKWPFVYATGDPTGFSWHGDFQNGWDTTALQNAIDLCNNPNDQTGQGVTEACKFLTVKSAALSNQCKINPVVKEVINGTLTKLPGCKPAPVWSRRRHDLHGMRTARLPGATESSITIVCPANFALGYSVFSRFQWNSCHYNAILVFNMNTSRRR</sequence>
<dbReference type="EMBL" id="JACAZI010000026">
    <property type="protein sequence ID" value="KAF7334464.1"/>
    <property type="molecule type" value="Genomic_DNA"/>
</dbReference>
<protein>
    <submittedName>
        <fullName evidence="2">WSC domain protein</fullName>
    </submittedName>
</protein>
<evidence type="ECO:0000259" key="1">
    <source>
        <dbReference type="Pfam" id="PF09362"/>
    </source>
</evidence>
<dbReference type="PANTHER" id="PTHR43662">
    <property type="match status" value="1"/>
</dbReference>
<reference evidence="2" key="1">
    <citation type="submission" date="2020-05" db="EMBL/GenBank/DDBJ databases">
        <title>Mycena genomes resolve the evolution of fungal bioluminescence.</title>
        <authorList>
            <person name="Tsai I.J."/>
        </authorList>
    </citation>
    <scope>NUCLEOTIDE SEQUENCE</scope>
    <source>
        <strain evidence="2">CCC161011</strain>
    </source>
</reference>
<dbReference type="InterPro" id="IPR018535">
    <property type="entry name" value="DUF1996"/>
</dbReference>
<dbReference type="PANTHER" id="PTHR43662:SF3">
    <property type="entry name" value="DOMAIN PROTEIN, PUTATIVE (AFU_ORTHOLOGUE AFUA_6G11970)-RELATED"/>
    <property type="match status" value="1"/>
</dbReference>
<dbReference type="OrthoDB" id="74764at2759"/>
<dbReference type="Pfam" id="PF09362">
    <property type="entry name" value="DUF1996"/>
    <property type="match status" value="1"/>
</dbReference>
<accession>A0A8H7CEB6</accession>
<name>A0A8H7CEB6_9AGAR</name>
<gene>
    <name evidence="2" type="ORF">MVEN_02275900</name>
</gene>
<dbReference type="Proteomes" id="UP000620124">
    <property type="component" value="Unassembled WGS sequence"/>
</dbReference>
<keyword evidence="3" id="KW-1185">Reference proteome</keyword>